<accession>A0A0U5AN56</accession>
<evidence type="ECO:0000313" key="4">
    <source>
        <dbReference type="Proteomes" id="UP000068196"/>
    </source>
</evidence>
<feature type="transmembrane region" description="Helical" evidence="2">
    <location>
        <begin position="97"/>
        <end position="119"/>
    </location>
</feature>
<keyword evidence="4" id="KW-1185">Reference proteome</keyword>
<keyword evidence="2" id="KW-0520">NAD</keyword>
<comment type="subcellular location">
    <subcellularLocation>
        <location evidence="2">Cell membrane</location>
        <topology evidence="2">Multi-pass membrane protein</topology>
    </subcellularLocation>
</comment>
<comment type="catalytic activity">
    <reaction evidence="2">
        <text>a quinone + NADH + 5 H(+)(in) = a quinol + NAD(+) + 4 H(+)(out)</text>
        <dbReference type="Rhea" id="RHEA:57888"/>
        <dbReference type="ChEBI" id="CHEBI:15378"/>
        <dbReference type="ChEBI" id="CHEBI:24646"/>
        <dbReference type="ChEBI" id="CHEBI:57540"/>
        <dbReference type="ChEBI" id="CHEBI:57945"/>
        <dbReference type="ChEBI" id="CHEBI:132124"/>
    </reaction>
</comment>
<dbReference type="GO" id="GO:0008137">
    <property type="term" value="F:NADH dehydrogenase (ubiquinone) activity"/>
    <property type="evidence" value="ECO:0007669"/>
    <property type="project" value="UniProtKB-UniRule"/>
</dbReference>
<dbReference type="Gene3D" id="1.20.120.1200">
    <property type="entry name" value="NADH-ubiquinone/plastoquinone oxidoreductase chain 6, subunit NuoJ"/>
    <property type="match status" value="1"/>
</dbReference>
<feature type="transmembrane region" description="Helical" evidence="2">
    <location>
        <begin position="55"/>
        <end position="77"/>
    </location>
</feature>
<dbReference type="GO" id="GO:0048038">
    <property type="term" value="F:quinone binding"/>
    <property type="evidence" value="ECO:0007669"/>
    <property type="project" value="UniProtKB-UniRule"/>
</dbReference>
<comment type="similarity">
    <text evidence="1 2">Belongs to the complex I subunit 6 family.</text>
</comment>
<proteinExistence type="inferred from homology"/>
<sequence length="170" mass="19939">MIERGIALLILTGLFFIFTFFTFFFRHLVYQFLCILVLMVLHGVLYLYLNAEFLAAIQVIVYAGAILVMFLFTLFLFPEEELKDLKGDFKRIKYTSFLPIAIFICLLFLVLVKGIPESYSPLKIYFDLKEMSVLLFNEYWMAIFLLAFILSFPMVALYVFFKKEEESGDS</sequence>
<keyword evidence="2" id="KW-0812">Transmembrane</keyword>
<keyword evidence="2" id="KW-0472">Membrane</keyword>
<dbReference type="KEGG" id="cthi:THC_0913"/>
<evidence type="ECO:0000256" key="2">
    <source>
        <dbReference type="RuleBase" id="RU004429"/>
    </source>
</evidence>
<comment type="function">
    <text evidence="2">NDH-1 shuttles electrons from NADH, via FMN and iron-sulfur (Fe-S) centers, to quinones in the respiratory chain. Couples the redox reaction to proton translocation (for every two electrons transferred, four hydrogen ions are translocated across the cytoplasmic membrane), and thus conserves the redox energy in a proton gradient.</text>
</comment>
<dbReference type="Proteomes" id="UP000068196">
    <property type="component" value="Chromosome"/>
</dbReference>
<dbReference type="PATRIC" id="fig|1653476.3.peg.947"/>
<name>A0A0U5AN56_9BACT</name>
<dbReference type="EMBL" id="AP014945">
    <property type="protein sequence ID" value="BAU23298.1"/>
    <property type="molecule type" value="Genomic_DNA"/>
</dbReference>
<dbReference type="RefSeq" id="WP_068513970.1">
    <property type="nucleotide sequence ID" value="NZ_AP014945.1"/>
</dbReference>
<organism evidence="3 4">
    <name type="scientific">Caldimicrobium thiodismutans</name>
    <dbReference type="NCBI Taxonomy" id="1653476"/>
    <lineage>
        <taxon>Bacteria</taxon>
        <taxon>Pseudomonadati</taxon>
        <taxon>Thermodesulfobacteriota</taxon>
        <taxon>Thermodesulfobacteria</taxon>
        <taxon>Thermodesulfobacteriales</taxon>
        <taxon>Thermodesulfobacteriaceae</taxon>
        <taxon>Caldimicrobium</taxon>
    </lineage>
</organism>
<keyword evidence="2" id="KW-1133">Transmembrane helix</keyword>
<reference evidence="3 4" key="1">
    <citation type="journal article" date="2016" name="Int. J. Syst. Evol. Microbiol.">
        <title>Caldimicrobium thiodismutans sp. nov., a sulfur-disproportionating bacterium isolated from a hot spring, and emended description of the genus Caldimicrobium.</title>
        <authorList>
            <person name="Kojima H."/>
            <person name="Umezawa K."/>
            <person name="Fukui M."/>
        </authorList>
    </citation>
    <scope>NUCLEOTIDE SEQUENCE [LARGE SCALE GENOMIC DNA]</scope>
    <source>
        <strain evidence="3 4">TF1</strain>
    </source>
</reference>
<keyword evidence="2" id="KW-0874">Quinone</keyword>
<dbReference type="InterPro" id="IPR042106">
    <property type="entry name" value="Nuo/plastoQ_OxRdtase_6_NuoJ"/>
</dbReference>
<evidence type="ECO:0000313" key="3">
    <source>
        <dbReference type="EMBL" id="BAU23298.1"/>
    </source>
</evidence>
<gene>
    <name evidence="3" type="ORF">THC_0913</name>
</gene>
<dbReference type="EC" id="7.1.1.-" evidence="2"/>
<feature type="transmembrane region" description="Helical" evidence="2">
    <location>
        <begin position="32"/>
        <end position="49"/>
    </location>
</feature>
<reference evidence="4" key="2">
    <citation type="journal article" date="2016" name="Int. J. Syst. Evol. Microbiol.">
        <title>Caldimicrobium thiodismutans sp. nov., a sulfur-disproportionating bacterium isolated from a hot spring.</title>
        <authorList>
            <person name="Kojima H."/>
            <person name="Umezawa K."/>
            <person name="Fukui M."/>
        </authorList>
    </citation>
    <scope>NUCLEOTIDE SEQUENCE [LARGE SCALE GENOMIC DNA]</scope>
    <source>
        <strain evidence="4">TF1</strain>
    </source>
</reference>
<feature type="transmembrane region" description="Helical" evidence="2">
    <location>
        <begin position="139"/>
        <end position="161"/>
    </location>
</feature>
<evidence type="ECO:0000256" key="1">
    <source>
        <dbReference type="ARBA" id="ARBA00005698"/>
    </source>
</evidence>
<dbReference type="Pfam" id="PF00499">
    <property type="entry name" value="Oxidored_q3"/>
    <property type="match status" value="1"/>
</dbReference>
<dbReference type="STRING" id="1653476.THC_0913"/>
<dbReference type="OrthoDB" id="9790848at2"/>
<dbReference type="PANTHER" id="PTHR33269:SF17">
    <property type="entry name" value="NADH-UBIQUINONE OXIDOREDUCTASE CHAIN 6"/>
    <property type="match status" value="1"/>
</dbReference>
<dbReference type="PANTHER" id="PTHR33269">
    <property type="entry name" value="NADH-UBIQUINONE OXIDOREDUCTASE CHAIN 6"/>
    <property type="match status" value="1"/>
</dbReference>
<dbReference type="InterPro" id="IPR001457">
    <property type="entry name" value="NADH_UbQ/plastoQ_OxRdtase_su6"/>
</dbReference>
<feature type="transmembrane region" description="Helical" evidence="2">
    <location>
        <begin position="6"/>
        <end position="25"/>
    </location>
</feature>
<dbReference type="AlphaFoldDB" id="A0A0U5AN56"/>
<dbReference type="GO" id="GO:0005886">
    <property type="term" value="C:plasma membrane"/>
    <property type="evidence" value="ECO:0007669"/>
    <property type="project" value="UniProtKB-SubCell"/>
</dbReference>
<protein>
    <recommendedName>
        <fullName evidence="2">NADH-quinone oxidoreductase subunit J</fullName>
        <ecNumber evidence="2">7.1.1.-</ecNumber>
    </recommendedName>
</protein>
<keyword evidence="2" id="KW-1003">Cell membrane</keyword>